<feature type="transmembrane region" description="Helical" evidence="1">
    <location>
        <begin position="35"/>
        <end position="54"/>
    </location>
</feature>
<evidence type="ECO:0000256" key="1">
    <source>
        <dbReference type="SAM" id="Phobius"/>
    </source>
</evidence>
<dbReference type="AlphaFoldDB" id="A0A927C387"/>
<dbReference type="EMBL" id="JACXJA010000001">
    <property type="protein sequence ID" value="MBD2860505.1"/>
    <property type="molecule type" value="Genomic_DNA"/>
</dbReference>
<name>A0A927C387_9BACL</name>
<keyword evidence="1" id="KW-0472">Membrane</keyword>
<reference evidence="2" key="1">
    <citation type="submission" date="2020-09" db="EMBL/GenBank/DDBJ databases">
        <title>A novel bacterium of genus Paenibacillus, isolated from South China Sea.</title>
        <authorList>
            <person name="Huang H."/>
            <person name="Mo K."/>
            <person name="Hu Y."/>
        </authorList>
    </citation>
    <scope>NUCLEOTIDE SEQUENCE</scope>
    <source>
        <strain evidence="2">IB182363</strain>
    </source>
</reference>
<dbReference type="Proteomes" id="UP000639396">
    <property type="component" value="Unassembled WGS sequence"/>
</dbReference>
<evidence type="ECO:0000313" key="2">
    <source>
        <dbReference type="EMBL" id="MBD2860505.1"/>
    </source>
</evidence>
<sequence length="80" mass="9059">MNDSLFKLLILLGIAGTVAAEWKPLRSMHVAERWLYGAFTVLSLGMLALYWLGLDWPLPTRTITKYITPYVEQFVKGGQS</sequence>
<keyword evidence="1" id="KW-0812">Transmembrane</keyword>
<protein>
    <submittedName>
        <fullName evidence="2">Uncharacterized protein</fullName>
    </submittedName>
</protein>
<comment type="caution">
    <text evidence="2">The sequence shown here is derived from an EMBL/GenBank/DDBJ whole genome shotgun (WGS) entry which is preliminary data.</text>
</comment>
<keyword evidence="1" id="KW-1133">Transmembrane helix</keyword>
<proteinExistence type="predicted"/>
<accession>A0A927C387</accession>
<organism evidence="2 3">
    <name type="scientific">Paenibacillus oceani</name>
    <dbReference type="NCBI Taxonomy" id="2772510"/>
    <lineage>
        <taxon>Bacteria</taxon>
        <taxon>Bacillati</taxon>
        <taxon>Bacillota</taxon>
        <taxon>Bacilli</taxon>
        <taxon>Bacillales</taxon>
        <taxon>Paenibacillaceae</taxon>
        <taxon>Paenibacillus</taxon>
    </lineage>
</organism>
<keyword evidence="3" id="KW-1185">Reference proteome</keyword>
<evidence type="ECO:0000313" key="3">
    <source>
        <dbReference type="Proteomes" id="UP000639396"/>
    </source>
</evidence>
<dbReference type="RefSeq" id="WP_190923698.1">
    <property type="nucleotide sequence ID" value="NZ_JACXJA010000001.1"/>
</dbReference>
<gene>
    <name evidence="2" type="ORF">IDH45_00705</name>
</gene>